<protein>
    <submittedName>
        <fullName evidence="9">Sugar ABC transporter permease</fullName>
    </submittedName>
</protein>
<evidence type="ECO:0000256" key="5">
    <source>
        <dbReference type="ARBA" id="ARBA00022989"/>
    </source>
</evidence>
<comment type="similarity">
    <text evidence="7">Belongs to the binding-protein-dependent transport system permease family.</text>
</comment>
<reference evidence="9" key="1">
    <citation type="submission" date="2019-09" db="EMBL/GenBank/DDBJ databases">
        <title>Characterisation of the sponge microbiome using genome-centric metagenomics.</title>
        <authorList>
            <person name="Engelberts J.P."/>
            <person name="Robbins S.J."/>
            <person name="De Goeij J.M."/>
            <person name="Aranda M."/>
            <person name="Bell S.C."/>
            <person name="Webster N.S."/>
        </authorList>
    </citation>
    <scope>NUCLEOTIDE SEQUENCE</scope>
    <source>
        <strain evidence="9">SB0664_bin_27</strain>
    </source>
</reference>
<comment type="subcellular location">
    <subcellularLocation>
        <location evidence="1 7">Cell membrane</location>
        <topology evidence="1 7">Multi-pass membrane protein</topology>
    </subcellularLocation>
</comment>
<dbReference type="EMBL" id="VXRG01000066">
    <property type="protein sequence ID" value="MXY93338.1"/>
    <property type="molecule type" value="Genomic_DNA"/>
</dbReference>
<dbReference type="PANTHER" id="PTHR30193">
    <property type="entry name" value="ABC TRANSPORTER PERMEASE PROTEIN"/>
    <property type="match status" value="1"/>
</dbReference>
<keyword evidence="6 7" id="KW-0472">Membrane</keyword>
<keyword evidence="5 7" id="KW-1133">Transmembrane helix</keyword>
<gene>
    <name evidence="9" type="ORF">F4Y42_07820</name>
</gene>
<name>A0A6B0YV83_9CHLR</name>
<feature type="transmembrane region" description="Helical" evidence="7">
    <location>
        <begin position="26"/>
        <end position="54"/>
    </location>
</feature>
<feature type="domain" description="ABC transmembrane type-1" evidence="8">
    <location>
        <begin position="85"/>
        <end position="299"/>
    </location>
</feature>
<comment type="caution">
    <text evidence="9">The sequence shown here is derived from an EMBL/GenBank/DDBJ whole genome shotgun (WGS) entry which is preliminary data.</text>
</comment>
<evidence type="ECO:0000256" key="4">
    <source>
        <dbReference type="ARBA" id="ARBA00022692"/>
    </source>
</evidence>
<feature type="transmembrane region" description="Helical" evidence="7">
    <location>
        <begin position="88"/>
        <end position="110"/>
    </location>
</feature>
<dbReference type="InterPro" id="IPR000515">
    <property type="entry name" value="MetI-like"/>
</dbReference>
<dbReference type="GO" id="GO:0005886">
    <property type="term" value="C:plasma membrane"/>
    <property type="evidence" value="ECO:0007669"/>
    <property type="project" value="UniProtKB-SubCell"/>
</dbReference>
<dbReference type="GO" id="GO:0055085">
    <property type="term" value="P:transmembrane transport"/>
    <property type="evidence" value="ECO:0007669"/>
    <property type="project" value="InterPro"/>
</dbReference>
<dbReference type="AlphaFoldDB" id="A0A6B0YV83"/>
<proteinExistence type="inferred from homology"/>
<evidence type="ECO:0000256" key="3">
    <source>
        <dbReference type="ARBA" id="ARBA00022475"/>
    </source>
</evidence>
<evidence type="ECO:0000313" key="9">
    <source>
        <dbReference type="EMBL" id="MXY93338.1"/>
    </source>
</evidence>
<keyword evidence="3" id="KW-1003">Cell membrane</keyword>
<dbReference type="Gene3D" id="1.10.3720.10">
    <property type="entry name" value="MetI-like"/>
    <property type="match status" value="1"/>
</dbReference>
<dbReference type="InterPro" id="IPR035906">
    <property type="entry name" value="MetI-like_sf"/>
</dbReference>
<organism evidence="9">
    <name type="scientific">Caldilineaceae bacterium SB0664_bin_27</name>
    <dbReference type="NCBI Taxonomy" id="2605260"/>
    <lineage>
        <taxon>Bacteria</taxon>
        <taxon>Bacillati</taxon>
        <taxon>Chloroflexota</taxon>
        <taxon>Caldilineae</taxon>
        <taxon>Caldilineales</taxon>
        <taxon>Caldilineaceae</taxon>
    </lineage>
</organism>
<evidence type="ECO:0000256" key="2">
    <source>
        <dbReference type="ARBA" id="ARBA00022448"/>
    </source>
</evidence>
<feature type="transmembrane region" description="Helical" evidence="7">
    <location>
        <begin position="122"/>
        <end position="142"/>
    </location>
</feature>
<accession>A0A6B0YV83</accession>
<dbReference type="Pfam" id="PF00528">
    <property type="entry name" value="BPD_transp_1"/>
    <property type="match status" value="1"/>
</dbReference>
<feature type="transmembrane region" description="Helical" evidence="7">
    <location>
        <begin position="276"/>
        <end position="299"/>
    </location>
</feature>
<keyword evidence="4 7" id="KW-0812">Transmembrane</keyword>
<evidence type="ECO:0000256" key="6">
    <source>
        <dbReference type="ARBA" id="ARBA00023136"/>
    </source>
</evidence>
<dbReference type="InterPro" id="IPR051393">
    <property type="entry name" value="ABC_transporter_permease"/>
</dbReference>
<dbReference type="SUPFAM" id="SSF161098">
    <property type="entry name" value="MetI-like"/>
    <property type="match status" value="1"/>
</dbReference>
<evidence type="ECO:0000256" key="1">
    <source>
        <dbReference type="ARBA" id="ARBA00004651"/>
    </source>
</evidence>
<sequence>MHSELSARAKSLSALLPKWLRDDRKIAILMLAPSIIAVAVFIYVFMGWTLYISFSNWDRPALDLSFAGLKNWQRLVNDPRFHIDLRNLVLFAVGYMSQCIVIGFLLAALLNERIRGEVFFRTVFLMPFAVSAVVSGTAWRWLQVPSAGINLLIANMGFENFRPLWYMHPKLGMLAITIMGAWQFSGFVMALYLAGLRAIPDELREAAVIDGAGTIALYRHVFIPMLRPVTFTAIVLTGAGSIGNFEIPSIIGTGPGFATDTLGFYMFEQTFRSSRYGLGAAVATFMLVLSIPLILPYLISVLREEKE</sequence>
<dbReference type="PANTHER" id="PTHR30193:SF42">
    <property type="entry name" value="ABC TRANSPORTER PERMEASE PROTEIN"/>
    <property type="match status" value="1"/>
</dbReference>
<evidence type="ECO:0000256" key="7">
    <source>
        <dbReference type="RuleBase" id="RU363032"/>
    </source>
</evidence>
<dbReference type="PROSITE" id="PS50928">
    <property type="entry name" value="ABC_TM1"/>
    <property type="match status" value="1"/>
</dbReference>
<evidence type="ECO:0000259" key="8">
    <source>
        <dbReference type="PROSITE" id="PS50928"/>
    </source>
</evidence>
<dbReference type="CDD" id="cd06261">
    <property type="entry name" value="TM_PBP2"/>
    <property type="match status" value="1"/>
</dbReference>
<keyword evidence="2 7" id="KW-0813">Transport</keyword>
<feature type="transmembrane region" description="Helical" evidence="7">
    <location>
        <begin position="171"/>
        <end position="194"/>
    </location>
</feature>